<dbReference type="RefSeq" id="WP_012200252.1">
    <property type="nucleotide sequence ID" value="NC_010001.1"/>
</dbReference>
<dbReference type="KEGG" id="cpy:Cphy_2233"/>
<evidence type="ECO:0000313" key="3">
    <source>
        <dbReference type="Proteomes" id="UP000000370"/>
    </source>
</evidence>
<dbReference type="EMBL" id="CP000885">
    <property type="protein sequence ID" value="ABX42598.1"/>
    <property type="molecule type" value="Genomic_DNA"/>
</dbReference>
<dbReference type="Proteomes" id="UP000000370">
    <property type="component" value="Chromosome"/>
</dbReference>
<keyword evidence="1" id="KW-0812">Transmembrane</keyword>
<feature type="transmembrane region" description="Helical" evidence="1">
    <location>
        <begin position="12"/>
        <end position="33"/>
    </location>
</feature>
<name>A9KK26_LACP7</name>
<dbReference type="HOGENOM" id="CLU_1275856_0_0_9"/>
<evidence type="ECO:0000313" key="2">
    <source>
        <dbReference type="EMBL" id="ABX42598.1"/>
    </source>
</evidence>
<feature type="transmembrane region" description="Helical" evidence="1">
    <location>
        <begin position="161"/>
        <end position="177"/>
    </location>
</feature>
<feature type="transmembrane region" description="Helical" evidence="1">
    <location>
        <begin position="133"/>
        <end position="155"/>
    </location>
</feature>
<gene>
    <name evidence="2" type="ordered locus">Cphy_2233</name>
</gene>
<keyword evidence="1" id="KW-1133">Transmembrane helix</keyword>
<proteinExistence type="predicted"/>
<dbReference type="STRING" id="357809.Cphy_2233"/>
<accession>A9KK26</accession>
<feature type="transmembrane region" description="Helical" evidence="1">
    <location>
        <begin position="85"/>
        <end position="107"/>
    </location>
</feature>
<organism evidence="2 3">
    <name type="scientific">Lachnoclostridium phytofermentans (strain ATCC 700394 / DSM 18823 / ISDg)</name>
    <name type="common">Clostridium phytofermentans</name>
    <dbReference type="NCBI Taxonomy" id="357809"/>
    <lineage>
        <taxon>Bacteria</taxon>
        <taxon>Bacillati</taxon>
        <taxon>Bacillota</taxon>
        <taxon>Clostridia</taxon>
        <taxon>Lachnospirales</taxon>
        <taxon>Lachnospiraceae</taxon>
    </lineage>
</organism>
<evidence type="ECO:0000256" key="1">
    <source>
        <dbReference type="SAM" id="Phobius"/>
    </source>
</evidence>
<dbReference type="AlphaFoldDB" id="A9KK26"/>
<feature type="transmembrane region" description="Helical" evidence="1">
    <location>
        <begin position="40"/>
        <end position="65"/>
    </location>
</feature>
<sequence>MFKVLKWDSIKRWYHIRLFLCLSIIADIVLVILPRSARNLVPFFSIIILFQFIFVAVSCVFNFVIDDLSPLKRLTLIRNVTFLEIFLGKVISNTFWLFTSFTIMWITQELEIKFNTRNMSYLSIKLSMSTFKFGVLFILVYPIVLYALFLLLISIPYFKEFETYVLAVLLIGGFIVNAKMSKANPFSDLVYVICTAISLLVCFLYHYKFKYYLLAE</sequence>
<keyword evidence="1" id="KW-0472">Membrane</keyword>
<protein>
    <submittedName>
        <fullName evidence="2">Uncharacterized protein</fullName>
    </submittedName>
</protein>
<keyword evidence="3" id="KW-1185">Reference proteome</keyword>
<feature type="transmembrane region" description="Helical" evidence="1">
    <location>
        <begin position="189"/>
        <end position="207"/>
    </location>
</feature>
<reference evidence="3" key="1">
    <citation type="submission" date="2007-11" db="EMBL/GenBank/DDBJ databases">
        <title>Complete genome sequence of Clostridium phytofermentans ISDg.</title>
        <authorList>
            <person name="Leschine S.B."/>
            <person name="Warnick T.A."/>
            <person name="Blanchard J.L."/>
            <person name="Schnell D.J."/>
            <person name="Petit E.L."/>
            <person name="LaTouf W.G."/>
            <person name="Copeland A."/>
            <person name="Lucas S."/>
            <person name="Lapidus A."/>
            <person name="Barry K."/>
            <person name="Glavina del Rio T."/>
            <person name="Dalin E."/>
            <person name="Tice H."/>
            <person name="Pitluck S."/>
            <person name="Kiss H."/>
            <person name="Brettin T."/>
            <person name="Bruce D."/>
            <person name="Detter J.C."/>
            <person name="Han C."/>
            <person name="Kuske C."/>
            <person name="Schmutz J."/>
            <person name="Larimer F."/>
            <person name="Land M."/>
            <person name="Hauser L."/>
            <person name="Kyrpides N."/>
            <person name="Kim E.A."/>
            <person name="Richardson P."/>
        </authorList>
    </citation>
    <scope>NUCLEOTIDE SEQUENCE [LARGE SCALE GENOMIC DNA]</scope>
    <source>
        <strain evidence="3">ATCC 700394 / DSM 18823 / ISDg</strain>
    </source>
</reference>